<comment type="cofactor">
    <cofactor evidence="1">
        <name>Mn(2+)</name>
        <dbReference type="ChEBI" id="CHEBI:29035"/>
    </cofactor>
</comment>
<dbReference type="EMBL" id="CATQJA010002617">
    <property type="protein sequence ID" value="CAJ0573315.1"/>
    <property type="molecule type" value="Genomic_DNA"/>
</dbReference>
<dbReference type="GO" id="GO:0031123">
    <property type="term" value="P:RNA 3'-end processing"/>
    <property type="evidence" value="ECO:0007669"/>
    <property type="project" value="TreeGrafter"/>
</dbReference>
<dbReference type="Gene3D" id="1.10.1410.10">
    <property type="match status" value="1"/>
</dbReference>
<dbReference type="PANTHER" id="PTHR12271:SF117">
    <property type="entry name" value="PAP-ASSOCIATED DOMAIN-CONTAINING PROTEIN"/>
    <property type="match status" value="1"/>
</dbReference>
<evidence type="ECO:0008006" key="10">
    <source>
        <dbReference type="Google" id="ProtNLM"/>
    </source>
</evidence>
<dbReference type="SUPFAM" id="SSF81631">
    <property type="entry name" value="PAP/OAS1 substrate-binding domain"/>
    <property type="match status" value="1"/>
</dbReference>
<comment type="cofactor">
    <cofactor evidence="2">
        <name>Mg(2+)</name>
        <dbReference type="ChEBI" id="CHEBI:18420"/>
    </cofactor>
</comment>
<evidence type="ECO:0000256" key="1">
    <source>
        <dbReference type="ARBA" id="ARBA00001936"/>
    </source>
</evidence>
<dbReference type="InterPro" id="IPR054708">
    <property type="entry name" value="MTPAP-like_central"/>
</dbReference>
<comment type="caution">
    <text evidence="8">The sequence shown here is derived from an EMBL/GenBank/DDBJ whole genome shotgun (WGS) entry which is preliminary data.</text>
</comment>
<keyword evidence="9" id="KW-1185">Reference proteome</keyword>
<dbReference type="GO" id="GO:0046872">
    <property type="term" value="F:metal ion binding"/>
    <property type="evidence" value="ECO:0007669"/>
    <property type="project" value="UniProtKB-KW"/>
</dbReference>
<dbReference type="Pfam" id="PF03828">
    <property type="entry name" value="PAP_assoc"/>
    <property type="match status" value="1"/>
</dbReference>
<sequence>MGSKARHEENFIAEFSDRWKHKVDYVIIGDKQNKPYRCYLHFEGFPFSVLGSYAEGKESGVAKAGAVLNFVQRLRTSYVPEAMYAAIRNKEVTPEQMSKWIDHFVNLLMMVEESMKNSTSFRHLIENSEGSLETLDKVKRGQDKQQALACLASMRQMIHDFWNGRGWWMTAPTLLKRAATSPSPSDTNVPLKKVRLSNGQASASEEIVVQDSPTASPVAPRAQPIEVVIDSSDDDDDCVQVVEQDALTLNTSASIAPADPLPSTSAQRHLNYLNTTRSAPTKVDHSRVLGVVCYEEETRRRVAEIKRYRDQFPKQFDRIDELIQSHFRINSQSPPVYMKKMEALRELLETIHVLFPNYNVALHAVGSTVNGCGSYNSDMDLCLLIEHQSRYPDDKRFAQTHLRSIYRTLRFQNAKWRNLLQECQFISTAKVPIIKMVLGAQYMDMEIDVNVNNLAGIYNSYLVHYYSRVDMRFPELCLMVKHWAINNDICDASSGTFNSYSLLLLMIHFLQCAVTPPVLPNLQHIYPNRFNREMPLSQLVYHSDRHLPLPEFQRNNETLGELLCGFFHYYANFDWEKDAVSVRRGCRFPRSSLDAPSRKFCIYIEEPFDGGNTARCVMQQGTYARIQNAFRHASAMFSRSAPEFAKILVNVD</sequence>
<evidence type="ECO:0000259" key="6">
    <source>
        <dbReference type="Pfam" id="PF03828"/>
    </source>
</evidence>
<dbReference type="Gene3D" id="3.30.460.10">
    <property type="entry name" value="Beta Polymerase, domain 2"/>
    <property type="match status" value="1"/>
</dbReference>
<dbReference type="Proteomes" id="UP001177023">
    <property type="component" value="Unassembled WGS sequence"/>
</dbReference>
<reference evidence="8" key="1">
    <citation type="submission" date="2023-06" db="EMBL/GenBank/DDBJ databases">
        <authorList>
            <person name="Delattre M."/>
        </authorList>
    </citation>
    <scope>NUCLEOTIDE SEQUENCE</scope>
    <source>
        <strain evidence="8">AF72</strain>
    </source>
</reference>
<evidence type="ECO:0000256" key="5">
    <source>
        <dbReference type="ARBA" id="ARBA00022842"/>
    </source>
</evidence>
<feature type="non-terminal residue" evidence="8">
    <location>
        <position position="1"/>
    </location>
</feature>
<organism evidence="8 9">
    <name type="scientific">Mesorhabditis spiculigera</name>
    <dbReference type="NCBI Taxonomy" id="96644"/>
    <lineage>
        <taxon>Eukaryota</taxon>
        <taxon>Metazoa</taxon>
        <taxon>Ecdysozoa</taxon>
        <taxon>Nematoda</taxon>
        <taxon>Chromadorea</taxon>
        <taxon>Rhabditida</taxon>
        <taxon>Rhabditina</taxon>
        <taxon>Rhabditomorpha</taxon>
        <taxon>Rhabditoidea</taxon>
        <taxon>Rhabditidae</taxon>
        <taxon>Mesorhabditinae</taxon>
        <taxon>Mesorhabditis</taxon>
    </lineage>
</organism>
<dbReference type="SUPFAM" id="SSF81301">
    <property type="entry name" value="Nucleotidyltransferase"/>
    <property type="match status" value="1"/>
</dbReference>
<dbReference type="Pfam" id="PF22600">
    <property type="entry name" value="MTPAP-like_central"/>
    <property type="match status" value="1"/>
</dbReference>
<evidence type="ECO:0000256" key="4">
    <source>
        <dbReference type="ARBA" id="ARBA00022723"/>
    </source>
</evidence>
<evidence type="ECO:0000259" key="7">
    <source>
        <dbReference type="Pfam" id="PF22600"/>
    </source>
</evidence>
<feature type="domain" description="PAP-associated" evidence="6">
    <location>
        <begin position="558"/>
        <end position="610"/>
    </location>
</feature>
<accession>A0AA36CQV9</accession>
<gene>
    <name evidence="8" type="ORF">MSPICULIGERA_LOCUS11676</name>
</gene>
<dbReference type="InterPro" id="IPR043519">
    <property type="entry name" value="NT_sf"/>
</dbReference>
<feature type="domain" description="Poly(A) RNA polymerase mitochondrial-like central palm" evidence="7">
    <location>
        <begin position="319"/>
        <end position="468"/>
    </location>
</feature>
<evidence type="ECO:0000256" key="3">
    <source>
        <dbReference type="ARBA" id="ARBA00022679"/>
    </source>
</evidence>
<keyword evidence="4" id="KW-0479">Metal-binding</keyword>
<evidence type="ECO:0000313" key="8">
    <source>
        <dbReference type="EMBL" id="CAJ0573315.1"/>
    </source>
</evidence>
<name>A0AA36CQV9_9BILA</name>
<evidence type="ECO:0000256" key="2">
    <source>
        <dbReference type="ARBA" id="ARBA00001946"/>
    </source>
</evidence>
<dbReference type="PANTHER" id="PTHR12271">
    <property type="entry name" value="POLY A POLYMERASE CID PAP -RELATED"/>
    <property type="match status" value="1"/>
</dbReference>
<dbReference type="CDD" id="cd05402">
    <property type="entry name" value="NT_PAP_TUTase"/>
    <property type="match status" value="1"/>
</dbReference>
<keyword evidence="3" id="KW-0808">Transferase</keyword>
<keyword evidence="5" id="KW-0460">Magnesium</keyword>
<dbReference type="AlphaFoldDB" id="A0AA36CQV9"/>
<dbReference type="InterPro" id="IPR002058">
    <property type="entry name" value="PAP_assoc"/>
</dbReference>
<proteinExistence type="predicted"/>
<dbReference type="GO" id="GO:1990817">
    <property type="term" value="F:poly(A) RNA polymerase activity"/>
    <property type="evidence" value="ECO:0007669"/>
    <property type="project" value="TreeGrafter"/>
</dbReference>
<evidence type="ECO:0000313" key="9">
    <source>
        <dbReference type="Proteomes" id="UP001177023"/>
    </source>
</evidence>
<protein>
    <recommendedName>
        <fullName evidence="10">PAP-associated domain-containing protein</fullName>
    </recommendedName>
</protein>